<evidence type="ECO:0000313" key="2">
    <source>
        <dbReference type="EMBL" id="CAI9782053.1"/>
    </source>
</evidence>
<evidence type="ECO:0000313" key="3">
    <source>
        <dbReference type="Proteomes" id="UP000834106"/>
    </source>
</evidence>
<reference evidence="2" key="1">
    <citation type="submission" date="2023-05" db="EMBL/GenBank/DDBJ databases">
        <authorList>
            <person name="Huff M."/>
        </authorList>
    </citation>
    <scope>NUCLEOTIDE SEQUENCE</scope>
</reference>
<feature type="region of interest" description="Disordered" evidence="1">
    <location>
        <begin position="1"/>
        <end position="45"/>
    </location>
</feature>
<proteinExistence type="predicted"/>
<feature type="compositionally biased region" description="Low complexity" evidence="1">
    <location>
        <begin position="13"/>
        <end position="25"/>
    </location>
</feature>
<protein>
    <submittedName>
        <fullName evidence="2">Uncharacterized protein</fullName>
    </submittedName>
</protein>
<sequence length="190" mass="21453">MVAGKVKEVMGFQKSSSNQKQKPQISPKPPPSSMPTSGNHKGNGTVFSRSFGVYLPRASAQVQPRPPDISELLRLVEELRDRESRFKTELLEHKLLRDYVVPSYDLLKAVFFFHVIGGGEYTKENVARWWTVDTGILLDVELPDVCFVFTQLDHCEKAKLTPKSEVNNELDKAPQYSFSRKRKGDEGGQA</sequence>
<evidence type="ECO:0000256" key="1">
    <source>
        <dbReference type="SAM" id="MobiDB-lite"/>
    </source>
</evidence>
<accession>A0AAD2EA89</accession>
<dbReference type="EMBL" id="OU503053">
    <property type="protein sequence ID" value="CAI9782053.1"/>
    <property type="molecule type" value="Genomic_DNA"/>
</dbReference>
<feature type="compositionally biased region" description="Polar residues" evidence="1">
    <location>
        <begin position="36"/>
        <end position="45"/>
    </location>
</feature>
<dbReference type="Proteomes" id="UP000834106">
    <property type="component" value="Chromosome 18"/>
</dbReference>
<dbReference type="AlphaFoldDB" id="A0AAD2EA89"/>
<name>A0AAD2EA89_9LAMI</name>
<keyword evidence="3" id="KW-1185">Reference proteome</keyword>
<feature type="region of interest" description="Disordered" evidence="1">
    <location>
        <begin position="171"/>
        <end position="190"/>
    </location>
</feature>
<gene>
    <name evidence="2" type="ORF">FPE_LOCUS29483</name>
</gene>
<organism evidence="2 3">
    <name type="scientific">Fraxinus pennsylvanica</name>
    <dbReference type="NCBI Taxonomy" id="56036"/>
    <lineage>
        <taxon>Eukaryota</taxon>
        <taxon>Viridiplantae</taxon>
        <taxon>Streptophyta</taxon>
        <taxon>Embryophyta</taxon>
        <taxon>Tracheophyta</taxon>
        <taxon>Spermatophyta</taxon>
        <taxon>Magnoliopsida</taxon>
        <taxon>eudicotyledons</taxon>
        <taxon>Gunneridae</taxon>
        <taxon>Pentapetalae</taxon>
        <taxon>asterids</taxon>
        <taxon>lamiids</taxon>
        <taxon>Lamiales</taxon>
        <taxon>Oleaceae</taxon>
        <taxon>Oleeae</taxon>
        <taxon>Fraxinus</taxon>
    </lineage>
</organism>